<dbReference type="EMBL" id="JEOB01000004">
    <property type="protein sequence ID" value="EXM38614.1"/>
    <property type="molecule type" value="Genomic_DNA"/>
</dbReference>
<comment type="caution">
    <text evidence="1">The sequence shown here is derived from an EMBL/GenBank/DDBJ whole genome shotgun (WGS) entry which is preliminary data.</text>
</comment>
<sequence length="149" mass="17620">MLTFLFDSQVFRWPASEEIIFLAVSAMTEFSSKEDFCKAAIDNELQKEIIQLKNRTWSDINPDAMKKQIKSYKEGTEQFKDSLNFKPISPDDDVAKTLGHFYSMNPNYIMIEHGAIKNIYEIYPSVWNEVYLFFEADDMYFYFHWETSA</sequence>
<protein>
    <submittedName>
        <fullName evidence="1">Uncharacterized protein</fullName>
    </submittedName>
</protein>
<evidence type="ECO:0000313" key="1">
    <source>
        <dbReference type="EMBL" id="EXM38614.1"/>
    </source>
</evidence>
<gene>
    <name evidence="1" type="ORF">RASY3_15655</name>
</gene>
<evidence type="ECO:0000313" key="2">
    <source>
        <dbReference type="Proteomes" id="UP000021369"/>
    </source>
</evidence>
<reference evidence="1 2" key="1">
    <citation type="submission" date="2013-06" db="EMBL/GenBank/DDBJ databases">
        <title>Rumen cellulosomics: divergent fiber-degrading strategies revealed by comparative genome-wide analysis of six Ruminococcal strains.</title>
        <authorList>
            <person name="Dassa B."/>
            <person name="Borovok I."/>
            <person name="Lamed R."/>
            <person name="Flint H."/>
            <person name="Yeoman C.J."/>
            <person name="White B."/>
            <person name="Bayer E.A."/>
        </authorList>
    </citation>
    <scope>NUCLEOTIDE SEQUENCE [LARGE SCALE GENOMIC DNA]</scope>
    <source>
        <strain evidence="1 2">SY3</strain>
    </source>
</reference>
<dbReference type="PATRIC" id="fig|1341156.4.peg.2730"/>
<dbReference type="AlphaFoldDB" id="A0A011UDB2"/>
<dbReference type="Proteomes" id="UP000021369">
    <property type="component" value="Unassembled WGS sequence"/>
</dbReference>
<proteinExistence type="predicted"/>
<organism evidence="1 2">
    <name type="scientific">Ruminococcus albus SY3</name>
    <dbReference type="NCBI Taxonomy" id="1341156"/>
    <lineage>
        <taxon>Bacteria</taxon>
        <taxon>Bacillati</taxon>
        <taxon>Bacillota</taxon>
        <taxon>Clostridia</taxon>
        <taxon>Eubacteriales</taxon>
        <taxon>Oscillospiraceae</taxon>
        <taxon>Ruminococcus</taxon>
    </lineage>
</organism>
<name>A0A011UDB2_RUMAL</name>
<accession>A0A011UDB2</accession>
<dbReference type="RefSeq" id="WP_037289648.1">
    <property type="nucleotide sequence ID" value="NZ_JEOB01000004.1"/>
</dbReference>
<dbReference type="OrthoDB" id="9969470at2"/>
<keyword evidence="2" id="KW-1185">Reference proteome</keyword>